<name>A0A1Y5P9P7_9MYCO</name>
<evidence type="ECO:0000313" key="1">
    <source>
        <dbReference type="EMBL" id="SBS75425.1"/>
    </source>
</evidence>
<reference evidence="1" key="1">
    <citation type="submission" date="2016-03" db="EMBL/GenBank/DDBJ databases">
        <authorList>
            <person name="Ploux O."/>
        </authorList>
    </citation>
    <scope>NUCLEOTIDE SEQUENCE</scope>
    <source>
        <strain evidence="1">UC10</strain>
    </source>
</reference>
<accession>A0A1Y5P9P7</accession>
<dbReference type="AlphaFoldDB" id="A0A1Y5P9P7"/>
<sequence length="100" mass="9882">MLTTMNTTTTLTGIKKLAVYGALFGGLGAAALGVGSGSAPTDSALGSVGAVQIAAQAEPSRQDGDQEVVRRGTVIPVHGDDEHPGAGIHISAHAAHRIAG</sequence>
<proteinExistence type="predicted"/>
<organism evidence="1">
    <name type="scientific">uncultured Mycobacterium sp</name>
    <dbReference type="NCBI Taxonomy" id="171292"/>
    <lineage>
        <taxon>Bacteria</taxon>
        <taxon>Bacillati</taxon>
        <taxon>Actinomycetota</taxon>
        <taxon>Actinomycetes</taxon>
        <taxon>Mycobacteriales</taxon>
        <taxon>Mycobacteriaceae</taxon>
        <taxon>Mycobacterium</taxon>
        <taxon>environmental samples</taxon>
    </lineage>
</organism>
<dbReference type="EMBL" id="FLQS01000015">
    <property type="protein sequence ID" value="SBS75425.1"/>
    <property type="molecule type" value="Genomic_DNA"/>
</dbReference>
<protein>
    <submittedName>
        <fullName evidence="1">Uncharacterized protein</fullName>
    </submittedName>
</protein>
<gene>
    <name evidence="1" type="ORF">MHPYR_220105</name>
</gene>